<evidence type="ECO:0000259" key="2">
    <source>
        <dbReference type="Pfam" id="PF01266"/>
    </source>
</evidence>
<reference evidence="3 4" key="1">
    <citation type="submission" date="2016-06" db="EMBL/GenBank/DDBJ databases">
        <title>The sequenced genome of the ice-adhering bacterium Marinomonas primoryensis, from Antarctica.</title>
        <authorList>
            <person name="Graham L."/>
            <person name="Vance T.D.R."/>
            <person name="Davies P.L."/>
        </authorList>
    </citation>
    <scope>NUCLEOTIDE SEQUENCE [LARGE SCALE GENOMIC DNA]</scope>
    <source>
        <strain evidence="3 4">AceL</strain>
    </source>
</reference>
<proteinExistence type="predicted"/>
<evidence type="ECO:0000256" key="1">
    <source>
        <dbReference type="ARBA" id="ARBA00023002"/>
    </source>
</evidence>
<dbReference type="GO" id="GO:0005737">
    <property type="term" value="C:cytoplasm"/>
    <property type="evidence" value="ECO:0007669"/>
    <property type="project" value="TreeGrafter"/>
</dbReference>
<dbReference type="PANTHER" id="PTHR13847">
    <property type="entry name" value="SARCOSINE DEHYDROGENASE-RELATED"/>
    <property type="match status" value="1"/>
</dbReference>
<dbReference type="Pfam" id="PF01266">
    <property type="entry name" value="DAO"/>
    <property type="match status" value="1"/>
</dbReference>
<dbReference type="InterPro" id="IPR006076">
    <property type="entry name" value="FAD-dep_OxRdtase"/>
</dbReference>
<gene>
    <name evidence="3" type="ORF">A8139_20160</name>
</gene>
<dbReference type="AlphaFoldDB" id="A0A2Z4PWN5"/>
<dbReference type="InterPro" id="IPR036188">
    <property type="entry name" value="FAD/NAD-bd_sf"/>
</dbReference>
<accession>A0A2Z4PWN5</accession>
<dbReference type="PANTHER" id="PTHR13847:SF289">
    <property type="entry name" value="GLYCINE OXIDASE"/>
    <property type="match status" value="1"/>
</dbReference>
<protein>
    <submittedName>
        <fullName evidence="3">Amino acid dehydrogenase</fullName>
    </submittedName>
</protein>
<evidence type="ECO:0000313" key="4">
    <source>
        <dbReference type="Proteomes" id="UP000249898"/>
    </source>
</evidence>
<organism evidence="3 4">
    <name type="scientific">Marinomonas primoryensis</name>
    <dbReference type="NCBI Taxonomy" id="178399"/>
    <lineage>
        <taxon>Bacteria</taxon>
        <taxon>Pseudomonadati</taxon>
        <taxon>Pseudomonadota</taxon>
        <taxon>Gammaproteobacteria</taxon>
        <taxon>Oceanospirillales</taxon>
        <taxon>Oceanospirillaceae</taxon>
        <taxon>Marinomonas</taxon>
    </lineage>
</organism>
<dbReference type="Gene3D" id="3.50.50.60">
    <property type="entry name" value="FAD/NAD(P)-binding domain"/>
    <property type="match status" value="2"/>
</dbReference>
<sequence length="416" mass="46598">MRYEVIVIGAGMVGTSIAWHLQKNNSKVLLIDKKSPGSETSYGNAGLIQREAIHVHPFPRQPIELLKVLPNKNTDIRYRWPALLRYRQALLQYWRFSAQSSVQKIEKEWQTLIEHCTREHQEMITAASAENLIRRDGWIEMHRTEAKFQAAVEAAKNGRAQGVEHHVLSLPELKKLEPNGNFEGFIGAIHWLNSWQVSNPGALVKAYAKSFQDMQGSIGEGSVKEILPSGDGWQIITDDDIFYSDHLVIAAGPWSNQLIKPLGYDLPLFPMRGYHQHFETTHQNTINHSLVDIDKGFVMGPMQQGVRITTGAEMTLMEAEKDLGQLSAVLAFAKKILPLNDQVESEPWCGSRPCMPDMKPVIGASGKHANLWFAFGHGHQGFTLGPITGRIIEELIHNKPVTVDVSAFGAQRFASM</sequence>
<dbReference type="Proteomes" id="UP000249898">
    <property type="component" value="Chromosome"/>
</dbReference>
<dbReference type="RefSeq" id="WP_112140986.1">
    <property type="nucleotide sequence ID" value="NZ_CP016181.1"/>
</dbReference>
<keyword evidence="1" id="KW-0560">Oxidoreductase</keyword>
<evidence type="ECO:0000313" key="3">
    <source>
        <dbReference type="EMBL" id="AWY02001.1"/>
    </source>
</evidence>
<name>A0A2Z4PWN5_9GAMM</name>
<dbReference type="GO" id="GO:0016491">
    <property type="term" value="F:oxidoreductase activity"/>
    <property type="evidence" value="ECO:0007669"/>
    <property type="project" value="UniProtKB-KW"/>
</dbReference>
<dbReference type="SUPFAM" id="SSF51905">
    <property type="entry name" value="FAD/NAD(P)-binding domain"/>
    <property type="match status" value="1"/>
</dbReference>
<dbReference type="EMBL" id="CP016181">
    <property type="protein sequence ID" value="AWY02001.1"/>
    <property type="molecule type" value="Genomic_DNA"/>
</dbReference>
<dbReference type="SUPFAM" id="SSF54373">
    <property type="entry name" value="FAD-linked reductases, C-terminal domain"/>
    <property type="match status" value="1"/>
</dbReference>
<dbReference type="OrthoDB" id="9805337at2"/>
<feature type="domain" description="FAD dependent oxidoreductase" evidence="2">
    <location>
        <begin position="5"/>
        <end position="395"/>
    </location>
</feature>
<dbReference type="Gene3D" id="3.30.9.10">
    <property type="entry name" value="D-Amino Acid Oxidase, subunit A, domain 2"/>
    <property type="match status" value="1"/>
</dbReference>